<dbReference type="EMBL" id="CP002355">
    <property type="protein sequence ID" value="ADR33076.1"/>
    <property type="molecule type" value="Genomic_DNA"/>
</dbReference>
<accession>E4TZI8</accession>
<dbReference type="eggNOG" id="COG2199">
    <property type="taxonomic scope" value="Bacteria"/>
</dbReference>
<evidence type="ECO:0000259" key="2">
    <source>
        <dbReference type="PROSITE" id="PS50883"/>
    </source>
</evidence>
<keyword evidence="6" id="KW-1185">Reference proteome</keyword>
<proteinExistence type="predicted"/>
<dbReference type="GO" id="GO:0007165">
    <property type="term" value="P:signal transduction"/>
    <property type="evidence" value="ECO:0007669"/>
    <property type="project" value="InterPro"/>
</dbReference>
<dbReference type="GO" id="GO:0071111">
    <property type="term" value="F:cyclic-guanylate-specific phosphodiesterase activity"/>
    <property type="evidence" value="ECO:0007669"/>
    <property type="project" value="InterPro"/>
</dbReference>
<dbReference type="InterPro" id="IPR000160">
    <property type="entry name" value="GGDEF_dom"/>
</dbReference>
<dbReference type="Pfam" id="PF00563">
    <property type="entry name" value="EAL"/>
    <property type="match status" value="1"/>
</dbReference>
<evidence type="ECO:0000259" key="4">
    <source>
        <dbReference type="PROSITE" id="PS50887"/>
    </source>
</evidence>
<dbReference type="Gene3D" id="6.10.340.10">
    <property type="match status" value="1"/>
</dbReference>
<dbReference type="eggNOG" id="COG2200">
    <property type="taxonomic scope" value="Bacteria"/>
</dbReference>
<dbReference type="HOGENOM" id="CLU_000445_70_46_7"/>
<feature type="transmembrane region" description="Helical" evidence="1">
    <location>
        <begin position="12"/>
        <end position="30"/>
    </location>
</feature>
<dbReference type="PANTHER" id="PTHR33121:SF71">
    <property type="entry name" value="OXYGEN SENSOR PROTEIN DOSP"/>
    <property type="match status" value="1"/>
</dbReference>
<dbReference type="InterPro" id="IPR029787">
    <property type="entry name" value="Nucleotide_cyclase"/>
</dbReference>
<dbReference type="PROSITE" id="PS50885">
    <property type="entry name" value="HAMP"/>
    <property type="match status" value="1"/>
</dbReference>
<feature type="transmembrane region" description="Helical" evidence="1">
    <location>
        <begin position="177"/>
        <end position="197"/>
    </location>
</feature>
<feature type="domain" description="GGDEF" evidence="4">
    <location>
        <begin position="276"/>
        <end position="405"/>
    </location>
</feature>
<evidence type="ECO:0000259" key="3">
    <source>
        <dbReference type="PROSITE" id="PS50885"/>
    </source>
</evidence>
<evidence type="ECO:0000313" key="6">
    <source>
        <dbReference type="Proteomes" id="UP000008721"/>
    </source>
</evidence>
<keyword evidence="1" id="KW-0812">Transmembrane</keyword>
<dbReference type="CDD" id="cd01948">
    <property type="entry name" value="EAL"/>
    <property type="match status" value="1"/>
</dbReference>
<name>E4TZI8_SULKY</name>
<dbReference type="Pfam" id="PF00990">
    <property type="entry name" value="GGDEF"/>
    <property type="match status" value="1"/>
</dbReference>
<dbReference type="PROSITE" id="PS50887">
    <property type="entry name" value="GGDEF"/>
    <property type="match status" value="1"/>
</dbReference>
<dbReference type="PROSITE" id="PS50883">
    <property type="entry name" value="EAL"/>
    <property type="match status" value="1"/>
</dbReference>
<dbReference type="SMART" id="SM00267">
    <property type="entry name" value="GGDEF"/>
    <property type="match status" value="1"/>
</dbReference>
<dbReference type="InterPro" id="IPR003660">
    <property type="entry name" value="HAMP_dom"/>
</dbReference>
<reference evidence="5 6" key="1">
    <citation type="journal article" date="2012" name="Stand. Genomic Sci.">
        <title>Complete genome sequence of the sulfur compounds oxidizing chemolithoautotroph Sulfuricurvum kujiense type strain (YK-1(T)).</title>
        <authorList>
            <person name="Han C."/>
            <person name="Kotsyurbenko O."/>
            <person name="Chertkov O."/>
            <person name="Held B."/>
            <person name="Lapidus A."/>
            <person name="Nolan M."/>
            <person name="Lucas S."/>
            <person name="Hammon N."/>
            <person name="Deshpande S."/>
            <person name="Cheng J.F."/>
            <person name="Tapia R."/>
            <person name="Goodwin L.A."/>
            <person name="Pitluck S."/>
            <person name="Liolios K."/>
            <person name="Pagani I."/>
            <person name="Ivanova N."/>
            <person name="Mavromatis K."/>
            <person name="Mikhailova N."/>
            <person name="Pati A."/>
            <person name="Chen A."/>
            <person name="Palaniappan K."/>
            <person name="Land M."/>
            <person name="Hauser L."/>
            <person name="Chang Y.J."/>
            <person name="Jeffries C.D."/>
            <person name="Brambilla E.M."/>
            <person name="Rohde M."/>
            <person name="Spring S."/>
            <person name="Sikorski J."/>
            <person name="Goker M."/>
            <person name="Woyke T."/>
            <person name="Bristow J."/>
            <person name="Eisen J.A."/>
            <person name="Markowitz V."/>
            <person name="Hugenholtz P."/>
            <person name="Kyrpides N.C."/>
            <person name="Klenk H.P."/>
            <person name="Detter J.C."/>
        </authorList>
    </citation>
    <scope>NUCLEOTIDE SEQUENCE [LARGE SCALE GENOMIC DNA]</scope>
    <source>
        <strain evidence="6">ATCC BAA-921 / DSM 16994 / JCM 11577 / YK-1</strain>
    </source>
</reference>
<dbReference type="PANTHER" id="PTHR33121">
    <property type="entry name" value="CYCLIC DI-GMP PHOSPHODIESTERASE PDEF"/>
    <property type="match status" value="1"/>
</dbReference>
<dbReference type="KEGG" id="sku:Sulku_0409"/>
<feature type="domain" description="HAMP" evidence="3">
    <location>
        <begin position="201"/>
        <end position="255"/>
    </location>
</feature>
<dbReference type="GO" id="GO:0016020">
    <property type="term" value="C:membrane"/>
    <property type="evidence" value="ECO:0007669"/>
    <property type="project" value="InterPro"/>
</dbReference>
<feature type="domain" description="EAL" evidence="2">
    <location>
        <begin position="415"/>
        <end position="657"/>
    </location>
</feature>
<dbReference type="SUPFAM" id="SSF141868">
    <property type="entry name" value="EAL domain-like"/>
    <property type="match status" value="1"/>
</dbReference>
<dbReference type="RefSeq" id="WP_013459273.1">
    <property type="nucleotide sequence ID" value="NC_014762.1"/>
</dbReference>
<evidence type="ECO:0000256" key="1">
    <source>
        <dbReference type="SAM" id="Phobius"/>
    </source>
</evidence>
<dbReference type="InterPro" id="IPR050706">
    <property type="entry name" value="Cyclic-di-GMP_PDE-like"/>
</dbReference>
<keyword evidence="1" id="KW-1133">Transmembrane helix</keyword>
<dbReference type="CDD" id="cd01949">
    <property type="entry name" value="GGDEF"/>
    <property type="match status" value="1"/>
</dbReference>
<dbReference type="InterPro" id="IPR035919">
    <property type="entry name" value="EAL_sf"/>
</dbReference>
<dbReference type="InterPro" id="IPR001633">
    <property type="entry name" value="EAL_dom"/>
</dbReference>
<dbReference type="SMART" id="SM00052">
    <property type="entry name" value="EAL"/>
    <property type="match status" value="1"/>
</dbReference>
<gene>
    <name evidence="5" type="ordered locus">Sulku_0409</name>
</gene>
<dbReference type="Gene3D" id="3.30.450.290">
    <property type="match status" value="1"/>
</dbReference>
<dbReference type="NCBIfam" id="TIGR00254">
    <property type="entry name" value="GGDEF"/>
    <property type="match status" value="1"/>
</dbReference>
<dbReference type="STRING" id="709032.Sulku_0409"/>
<organism evidence="5 6">
    <name type="scientific">Sulfuricurvum kujiense (strain ATCC BAA-921 / DSM 16994 / JCM 11577 / YK-1)</name>
    <dbReference type="NCBI Taxonomy" id="709032"/>
    <lineage>
        <taxon>Bacteria</taxon>
        <taxon>Pseudomonadati</taxon>
        <taxon>Campylobacterota</taxon>
        <taxon>Epsilonproteobacteria</taxon>
        <taxon>Campylobacterales</taxon>
        <taxon>Sulfurimonadaceae</taxon>
        <taxon>Sulfuricurvum</taxon>
    </lineage>
</organism>
<dbReference type="InterPro" id="IPR043128">
    <property type="entry name" value="Rev_trsase/Diguanyl_cyclase"/>
</dbReference>
<dbReference type="SUPFAM" id="SSF55073">
    <property type="entry name" value="Nucleotide cyclase"/>
    <property type="match status" value="1"/>
</dbReference>
<evidence type="ECO:0000313" key="5">
    <source>
        <dbReference type="EMBL" id="ADR33076.1"/>
    </source>
</evidence>
<keyword evidence="1" id="KW-0472">Membrane</keyword>
<dbReference type="Gene3D" id="3.20.20.450">
    <property type="entry name" value="EAL domain"/>
    <property type="match status" value="1"/>
</dbReference>
<dbReference type="Gene3D" id="3.30.70.270">
    <property type="match status" value="1"/>
</dbReference>
<protein>
    <submittedName>
        <fullName evidence="5">Diguanylate cyclase/phosphodiesterase with extracellular sensor</fullName>
    </submittedName>
</protein>
<sequence>MSHKTTYTKIAAKIIFITMLVTLVATYIYGEYMKRDAITNLAHVDAKKTSMLVFEALYSAMQRGWNKNDLEEIISRLNRVDSHMKVNVYRSEVVADLFGEIEKDKVARESNTEIKKAIRGEEVLNISDKELIEYYYPVIAKENCLKCHVNASSGDVLGVIDISYPVENLKVPLTDMINFFIIFIIVFSIIVYLSIFIELNQYLIKPIKNFSNLIKNITASQDMRKRIELNENIEEIDSIKDVFNSMLDSIEHQFYFDTLTGLENRRRLTEKLEERHSVFLMIINIDSFQEINDLYGEPAGDLILKEFAQYLKEIMPKEEGLYRLHSDEFAHICTSGMDLNEFRNFAALISEKISQKSFNIDERSEVSLSATIGVSYGSELLLVNADIALKLAKKTKKNFLIYDNTMAMTKEYEKNFDWTKRLKKAIEEDKIVPLFQPIVDTKTQVIVKYEALMRMVDDQGFYIAPVHFLELAKKNKLYHQLTKIMIQKTFEKFQSLTYFVSINISVEDILNKEINHFIVKTLEESGIGHQIVFEIIESEGIENFDQVLEFINEVKQYGAKISIDDFGTGYSNFEYLMKLKVDYIKIDGSMIKNIDSDKNSQMITTSIVSFAKNMNIKTVAEFVHSKNVFEKINELGVDYSQGYYFGEPTELVTPSSP</sequence>
<dbReference type="Proteomes" id="UP000008721">
    <property type="component" value="Chromosome"/>
</dbReference>
<dbReference type="AlphaFoldDB" id="E4TZI8"/>